<evidence type="ECO:0000313" key="14">
    <source>
        <dbReference type="EMBL" id="MFC6632378.1"/>
    </source>
</evidence>
<dbReference type="PANTHER" id="PTHR38096">
    <property type="entry name" value="ENTEROBACTIN SYNTHASE COMPONENT D"/>
    <property type="match status" value="1"/>
</dbReference>
<sequence>MMSAQVKLRHQALRGSAIIMCRFDAEYYSDMLFTEYDINFPVELVKAVPKRKAEFLAGRYCAKHALLQLGYSDSNVVIGKNRSPVWPRGSVGSISHDRARAIAIVKPRVALSDSIGVDIEKWVADFEVQNLRSVVTIMEEEDLFVRLNLSVRQVVTIIFSAKESFFKAVHHQIGEYFGFEEARVTDVQKTSTGALLSISVSDYLKGRLFSSKEYEVITYFEPDGVLTFCSI</sequence>
<evidence type="ECO:0000256" key="10">
    <source>
        <dbReference type="ARBA" id="ARBA00049176"/>
    </source>
</evidence>
<evidence type="ECO:0000256" key="3">
    <source>
        <dbReference type="ARBA" id="ARBA00008342"/>
    </source>
</evidence>
<evidence type="ECO:0000259" key="12">
    <source>
        <dbReference type="Pfam" id="PF01648"/>
    </source>
</evidence>
<dbReference type="PANTHER" id="PTHR38096:SF1">
    <property type="entry name" value="ENTEROBACTIN SYNTHASE COMPONENT D"/>
    <property type="match status" value="1"/>
</dbReference>
<comment type="function">
    <text evidence="1">Involved in the biosynthesis of the siderophore enterobactin (enterochelin), which is a macrocyclic trimeric lactone of N-(2,3-dihydroxybenzoyl)-serine. The serine trilactone serves as a scaffolding for the three catechol functionalities that provide hexadentate coordination for the tightly ligated iron(2+) atoms. Plays an essential role in the assembly of the enterobactin by catalyzing the transfer of the 4'-phosphopantetheine (Ppant) moiety from coenzyme A to the apo-domains of both EntB (ArCP domain) and EntF (PCP domain) to yield their holo-forms which make them competent for the activation of 2,3-dihydroxybenzoate (DHB) and L-serine, respectively.</text>
</comment>
<dbReference type="PRINTS" id="PR01399">
    <property type="entry name" value="ENTSNTHTASED"/>
</dbReference>
<accession>A0ABW1YIX7</accession>
<dbReference type="Pfam" id="PF01648">
    <property type="entry name" value="ACPS"/>
    <property type="match status" value="1"/>
</dbReference>
<proteinExistence type="inferred from homology"/>
<dbReference type="GO" id="GO:0016740">
    <property type="term" value="F:transferase activity"/>
    <property type="evidence" value="ECO:0007669"/>
    <property type="project" value="UniProtKB-KW"/>
</dbReference>
<feature type="domain" description="4'-phosphopantetheinyl transferase N-terminal" evidence="13">
    <location>
        <begin position="45"/>
        <end position="105"/>
    </location>
</feature>
<keyword evidence="7" id="KW-0259">Enterobactin biosynthesis</keyword>
<dbReference type="InterPro" id="IPR041354">
    <property type="entry name" value="4PPT_N"/>
</dbReference>
<dbReference type="InterPro" id="IPR037143">
    <property type="entry name" value="4-PPantetheinyl_Trfase_dom_sf"/>
</dbReference>
<dbReference type="Pfam" id="PF17837">
    <property type="entry name" value="4PPT_N"/>
    <property type="match status" value="1"/>
</dbReference>
<keyword evidence="15" id="KW-1185">Reference proteome</keyword>
<evidence type="ECO:0000256" key="2">
    <source>
        <dbReference type="ARBA" id="ARBA00004993"/>
    </source>
</evidence>
<evidence type="ECO:0000256" key="1">
    <source>
        <dbReference type="ARBA" id="ARBA00003937"/>
    </source>
</evidence>
<evidence type="ECO:0000256" key="9">
    <source>
        <dbReference type="ARBA" id="ARBA00031996"/>
    </source>
</evidence>
<name>A0ABW1YIX7_9GAMM</name>
<feature type="domain" description="4'-phosphopantetheinyl transferase" evidence="12">
    <location>
        <begin position="114"/>
        <end position="192"/>
    </location>
</feature>
<gene>
    <name evidence="14" type="ORF">ACFQBM_03755</name>
</gene>
<dbReference type="SUPFAM" id="SSF56214">
    <property type="entry name" value="4'-phosphopantetheinyl transferase"/>
    <property type="match status" value="1"/>
</dbReference>
<evidence type="ECO:0000259" key="13">
    <source>
        <dbReference type="Pfam" id="PF17837"/>
    </source>
</evidence>
<comment type="similarity">
    <text evidence="3">Belongs to the P-Pant transferase superfamily. EntD family.</text>
</comment>
<organism evidence="14 15">
    <name type="scientific">Microbulbifer taiwanensis</name>
    <dbReference type="NCBI Taxonomy" id="986746"/>
    <lineage>
        <taxon>Bacteria</taxon>
        <taxon>Pseudomonadati</taxon>
        <taxon>Pseudomonadota</taxon>
        <taxon>Gammaproteobacteria</taxon>
        <taxon>Cellvibrionales</taxon>
        <taxon>Microbulbiferaceae</taxon>
        <taxon>Microbulbifer</taxon>
    </lineage>
</organism>
<evidence type="ECO:0000256" key="6">
    <source>
        <dbReference type="ARBA" id="ARBA00022679"/>
    </source>
</evidence>
<reference evidence="15" key="1">
    <citation type="journal article" date="2019" name="Int. J. Syst. Evol. Microbiol.">
        <title>The Global Catalogue of Microorganisms (GCM) 10K type strain sequencing project: providing services to taxonomists for standard genome sequencing and annotation.</title>
        <authorList>
            <consortium name="The Broad Institute Genomics Platform"/>
            <consortium name="The Broad Institute Genome Sequencing Center for Infectious Disease"/>
            <person name="Wu L."/>
            <person name="Ma J."/>
        </authorList>
    </citation>
    <scope>NUCLEOTIDE SEQUENCE [LARGE SCALE GENOMIC DNA]</scope>
    <source>
        <strain evidence="15">CGMCC 1.13718</strain>
    </source>
</reference>
<evidence type="ECO:0000256" key="7">
    <source>
        <dbReference type="ARBA" id="ARBA00023191"/>
    </source>
</evidence>
<dbReference type="EMBL" id="JBHSVR010000001">
    <property type="protein sequence ID" value="MFC6632378.1"/>
    <property type="molecule type" value="Genomic_DNA"/>
</dbReference>
<keyword evidence="6 14" id="KW-0808">Transferase</keyword>
<protein>
    <recommendedName>
        <fullName evidence="5">Enterobactin synthase component D</fullName>
    </recommendedName>
    <alternativeName>
        <fullName evidence="8">4'-phosphopantetheinyl transferase EntD</fullName>
    </alternativeName>
    <alternativeName>
        <fullName evidence="9">Enterochelin synthase D</fullName>
    </alternativeName>
</protein>
<comment type="catalytic activity">
    <reaction evidence="11">
        <text>apo-[peptidyl-carrier protein] + CoA = holo-[peptidyl-carrier protein] + adenosine 3',5'-bisphosphate + H(+)</text>
        <dbReference type="Rhea" id="RHEA:46228"/>
        <dbReference type="Rhea" id="RHEA-COMP:11479"/>
        <dbReference type="Rhea" id="RHEA-COMP:11480"/>
        <dbReference type="ChEBI" id="CHEBI:15378"/>
        <dbReference type="ChEBI" id="CHEBI:29999"/>
        <dbReference type="ChEBI" id="CHEBI:57287"/>
        <dbReference type="ChEBI" id="CHEBI:58343"/>
        <dbReference type="ChEBI" id="CHEBI:64479"/>
    </reaction>
</comment>
<dbReference type="Proteomes" id="UP001596425">
    <property type="component" value="Unassembled WGS sequence"/>
</dbReference>
<evidence type="ECO:0000256" key="11">
    <source>
        <dbReference type="ARBA" id="ARBA00049191"/>
    </source>
</evidence>
<dbReference type="InterPro" id="IPR003542">
    <property type="entry name" value="Enbac_synth_compD-like"/>
</dbReference>
<comment type="pathway">
    <text evidence="2">Siderophore biosynthesis; enterobactin biosynthesis.</text>
</comment>
<evidence type="ECO:0000256" key="4">
    <source>
        <dbReference type="ARBA" id="ARBA00011503"/>
    </source>
</evidence>
<comment type="catalytic activity">
    <reaction evidence="10">
        <text>apo-[aryl-carrier protein] + CoA = holo-[aryl-carrier protein] + adenosine 3',5'-bisphosphate + H(+)</text>
        <dbReference type="Rhea" id="RHEA:48404"/>
        <dbReference type="Rhea" id="RHEA-COMP:15903"/>
        <dbReference type="Rhea" id="RHEA-COMP:17557"/>
        <dbReference type="ChEBI" id="CHEBI:15378"/>
        <dbReference type="ChEBI" id="CHEBI:29999"/>
        <dbReference type="ChEBI" id="CHEBI:57287"/>
        <dbReference type="ChEBI" id="CHEBI:58343"/>
        <dbReference type="ChEBI" id="CHEBI:64479"/>
    </reaction>
</comment>
<comment type="subunit">
    <text evidence="4">EntB, EntD, EntE, and EntF form a multienzyme complex called enterobactin synthase.</text>
</comment>
<evidence type="ECO:0000313" key="15">
    <source>
        <dbReference type="Proteomes" id="UP001596425"/>
    </source>
</evidence>
<evidence type="ECO:0000256" key="8">
    <source>
        <dbReference type="ARBA" id="ARBA00029894"/>
    </source>
</evidence>
<comment type="caution">
    <text evidence="14">The sequence shown here is derived from an EMBL/GenBank/DDBJ whole genome shotgun (WGS) entry which is preliminary data.</text>
</comment>
<dbReference type="RefSeq" id="WP_226864974.1">
    <property type="nucleotide sequence ID" value="NZ_JACZFR010000028.1"/>
</dbReference>
<dbReference type="InterPro" id="IPR008278">
    <property type="entry name" value="4-PPantetheinyl_Trfase_dom"/>
</dbReference>
<evidence type="ECO:0000256" key="5">
    <source>
        <dbReference type="ARBA" id="ARBA00019087"/>
    </source>
</evidence>